<dbReference type="GO" id="GO:0022857">
    <property type="term" value="F:transmembrane transporter activity"/>
    <property type="evidence" value="ECO:0007669"/>
    <property type="project" value="InterPro"/>
</dbReference>
<dbReference type="Proteomes" id="UP000029080">
    <property type="component" value="Unassembled WGS sequence"/>
</dbReference>
<organism evidence="6 7">
    <name type="scientific">Bifidobacterium tsurumiense</name>
    <dbReference type="NCBI Taxonomy" id="356829"/>
    <lineage>
        <taxon>Bacteria</taxon>
        <taxon>Bacillati</taxon>
        <taxon>Actinomycetota</taxon>
        <taxon>Actinomycetes</taxon>
        <taxon>Bifidobacteriales</taxon>
        <taxon>Bifidobacteriaceae</taxon>
        <taxon>Bifidobacterium</taxon>
    </lineage>
</organism>
<evidence type="ECO:0000256" key="1">
    <source>
        <dbReference type="ARBA" id="ARBA00004651"/>
    </source>
</evidence>
<keyword evidence="7" id="KW-1185">Reference proteome</keyword>
<dbReference type="STRING" id="356829.BITS_0319"/>
<evidence type="ECO:0000256" key="3">
    <source>
        <dbReference type="ARBA" id="ARBA00022692"/>
    </source>
</evidence>
<sequence>MESDAIVTASTATLPQSGARRHLMKVAILSLSLLLCSVSVTMAVVSSLRQDYPNASTMELQGFVNIPVIGGIIATLVGGFLAAKVGKKNLCLAGTLLCFLGGFLPMFVPDLDMKTALRALCGFGVGLIQPLSASLIVDCFKKGREADTMMGIQSAMVGLGATIFSSAIAGIMVVDWHYFYFVYFIALLVFVIVLVFVPNSVNEIGRVRRSNAQNTGGAVNAKKRKMPLSAYFGMLVQIVFATGYGFYTVNLSLAAEETGTISAVQAATVMTVVSMSSLVGGFLFGFAKRFLGMRIGIVAIALEAIGLAMWANTSSLNIWFAAAVLFGVGFCWFMPYVNFLVNEHTDPTLSAQATSYAFFGNSIGSFLPTYAFAAIGAITGVTSTWKSMNFAAVLMVVCIAMILAFNAFDKNNAHEAA</sequence>
<dbReference type="AlphaFoldDB" id="A0A087ECX9"/>
<dbReference type="PANTHER" id="PTHR43124">
    <property type="entry name" value="PURINE EFFLUX PUMP PBUE"/>
    <property type="match status" value="1"/>
</dbReference>
<evidence type="ECO:0000256" key="2">
    <source>
        <dbReference type="ARBA" id="ARBA00022475"/>
    </source>
</evidence>
<dbReference type="OrthoDB" id="9812221at2"/>
<dbReference type="SUPFAM" id="SSF103473">
    <property type="entry name" value="MFS general substrate transporter"/>
    <property type="match status" value="1"/>
</dbReference>
<gene>
    <name evidence="6" type="ORF">BITS_0319</name>
</gene>
<evidence type="ECO:0000256" key="5">
    <source>
        <dbReference type="ARBA" id="ARBA00023136"/>
    </source>
</evidence>
<evidence type="ECO:0000313" key="7">
    <source>
        <dbReference type="Proteomes" id="UP000029080"/>
    </source>
</evidence>
<dbReference type="GO" id="GO:0005886">
    <property type="term" value="C:plasma membrane"/>
    <property type="evidence" value="ECO:0007669"/>
    <property type="project" value="UniProtKB-SubCell"/>
</dbReference>
<dbReference type="PROSITE" id="PS50850">
    <property type="entry name" value="MFS"/>
    <property type="match status" value="1"/>
</dbReference>
<comment type="subcellular location">
    <subcellularLocation>
        <location evidence="1">Cell membrane</location>
        <topology evidence="1">Multi-pass membrane protein</topology>
    </subcellularLocation>
</comment>
<dbReference type="Gene3D" id="1.20.1250.20">
    <property type="entry name" value="MFS general substrate transporter like domains"/>
    <property type="match status" value="1"/>
</dbReference>
<proteinExistence type="predicted"/>
<keyword evidence="3" id="KW-0812">Transmembrane</keyword>
<dbReference type="Pfam" id="PF07690">
    <property type="entry name" value="MFS_1"/>
    <property type="match status" value="1"/>
</dbReference>
<keyword evidence="5" id="KW-0472">Membrane</keyword>
<evidence type="ECO:0000313" key="6">
    <source>
        <dbReference type="EMBL" id="KFJ05630.1"/>
    </source>
</evidence>
<keyword evidence="4" id="KW-1133">Transmembrane helix</keyword>
<dbReference type="eggNOG" id="COG2814">
    <property type="taxonomic scope" value="Bacteria"/>
</dbReference>
<name>A0A087ECX9_9BIFI</name>
<dbReference type="EMBL" id="JGZU01000015">
    <property type="protein sequence ID" value="KFJ05630.1"/>
    <property type="molecule type" value="Genomic_DNA"/>
</dbReference>
<dbReference type="PANTHER" id="PTHR43124:SF3">
    <property type="entry name" value="CHLORAMPHENICOL EFFLUX PUMP RV0191"/>
    <property type="match status" value="1"/>
</dbReference>
<dbReference type="InterPro" id="IPR011701">
    <property type="entry name" value="MFS"/>
</dbReference>
<reference evidence="6 7" key="1">
    <citation type="submission" date="2014-03" db="EMBL/GenBank/DDBJ databases">
        <title>Genomics of Bifidobacteria.</title>
        <authorList>
            <person name="Ventura M."/>
            <person name="Milani C."/>
            <person name="Lugli G.A."/>
        </authorList>
    </citation>
    <scope>NUCLEOTIDE SEQUENCE [LARGE SCALE GENOMIC DNA]</scope>
    <source>
        <strain evidence="6 7">JCM 13495</strain>
    </source>
</reference>
<dbReference type="InterPro" id="IPR020846">
    <property type="entry name" value="MFS_dom"/>
</dbReference>
<keyword evidence="2" id="KW-1003">Cell membrane</keyword>
<accession>A0A087ECX9</accession>
<dbReference type="RefSeq" id="WP_051264310.1">
    <property type="nucleotide sequence ID" value="NZ_JGZU01000015.1"/>
</dbReference>
<evidence type="ECO:0000256" key="4">
    <source>
        <dbReference type="ARBA" id="ARBA00022989"/>
    </source>
</evidence>
<comment type="caution">
    <text evidence="6">The sequence shown here is derived from an EMBL/GenBank/DDBJ whole genome shotgun (WGS) entry which is preliminary data.</text>
</comment>
<dbReference type="InterPro" id="IPR050189">
    <property type="entry name" value="MFS_Efflux_Transporters"/>
</dbReference>
<dbReference type="InterPro" id="IPR036259">
    <property type="entry name" value="MFS_trans_sf"/>
</dbReference>
<protein>
    <submittedName>
        <fullName evidence="6">Major facilitator family transporter</fullName>
    </submittedName>
</protein>